<dbReference type="AlphaFoldDB" id="A0A6B0S3S4"/>
<evidence type="ECO:0000313" key="8">
    <source>
        <dbReference type="Proteomes" id="UP000322234"/>
    </source>
</evidence>
<proteinExistence type="predicted"/>
<evidence type="ECO:0000256" key="5">
    <source>
        <dbReference type="ARBA" id="ARBA00023273"/>
    </source>
</evidence>
<feature type="compositionally biased region" description="Low complexity" evidence="6">
    <location>
        <begin position="641"/>
        <end position="651"/>
    </location>
</feature>
<feature type="region of interest" description="Disordered" evidence="6">
    <location>
        <begin position="1"/>
        <end position="39"/>
    </location>
</feature>
<dbReference type="PANTHER" id="PTHR13159:SF1">
    <property type="entry name" value="RADIAL SPOKE HEAD PROTEIN 6 HOMOLOG A"/>
    <property type="match status" value="1"/>
</dbReference>
<evidence type="ECO:0000256" key="2">
    <source>
        <dbReference type="ARBA" id="ARBA00022490"/>
    </source>
</evidence>
<gene>
    <name evidence="7" type="ORF">E5288_WYG016602</name>
</gene>
<dbReference type="Proteomes" id="UP000322234">
    <property type="component" value="Unassembled WGS sequence"/>
</dbReference>
<feature type="region of interest" description="Disordered" evidence="6">
    <location>
        <begin position="611"/>
        <end position="669"/>
    </location>
</feature>
<keyword evidence="5" id="KW-0966">Cell projection</keyword>
<dbReference type="PANTHER" id="PTHR13159">
    <property type="entry name" value="RADIAL SPOKEHEAD-RELATED"/>
    <property type="match status" value="1"/>
</dbReference>
<feature type="compositionally biased region" description="Low complexity" evidence="6">
    <location>
        <begin position="14"/>
        <end position="23"/>
    </location>
</feature>
<reference evidence="7" key="1">
    <citation type="submission" date="2019-10" db="EMBL/GenBank/DDBJ databases">
        <title>The sequence and de novo assembly of the wild yak genome.</title>
        <authorList>
            <person name="Liu Y."/>
        </authorList>
    </citation>
    <scope>NUCLEOTIDE SEQUENCE [LARGE SCALE GENOMIC DNA]</scope>
    <source>
        <strain evidence="7">WY2019</strain>
    </source>
</reference>
<feature type="region of interest" description="Disordered" evidence="6">
    <location>
        <begin position="468"/>
        <end position="487"/>
    </location>
</feature>
<comment type="caution">
    <text evidence="7">The sequence shown here is derived from an EMBL/GenBank/DDBJ whole genome shotgun (WGS) entry which is preliminary data.</text>
</comment>
<dbReference type="GO" id="GO:0035082">
    <property type="term" value="P:axoneme assembly"/>
    <property type="evidence" value="ECO:0007669"/>
    <property type="project" value="TreeGrafter"/>
</dbReference>
<keyword evidence="3" id="KW-0969">Cilium</keyword>
<evidence type="ECO:0000256" key="1">
    <source>
        <dbReference type="ARBA" id="ARBA00004430"/>
    </source>
</evidence>
<feature type="compositionally biased region" description="Acidic residues" evidence="6">
    <location>
        <begin position="468"/>
        <end position="477"/>
    </location>
</feature>
<organism evidence="7 8">
    <name type="scientific">Bos mutus</name>
    <name type="common">wild yak</name>
    <dbReference type="NCBI Taxonomy" id="72004"/>
    <lineage>
        <taxon>Eukaryota</taxon>
        <taxon>Metazoa</taxon>
        <taxon>Chordata</taxon>
        <taxon>Craniata</taxon>
        <taxon>Vertebrata</taxon>
        <taxon>Euteleostomi</taxon>
        <taxon>Mammalia</taxon>
        <taxon>Eutheria</taxon>
        <taxon>Laurasiatheria</taxon>
        <taxon>Artiodactyla</taxon>
        <taxon>Ruminantia</taxon>
        <taxon>Pecora</taxon>
        <taxon>Bovidae</taxon>
        <taxon>Bovinae</taxon>
        <taxon>Bos</taxon>
    </lineage>
</organism>
<evidence type="ECO:0008006" key="9">
    <source>
        <dbReference type="Google" id="ProtNLM"/>
    </source>
</evidence>
<dbReference type="GO" id="GO:0001534">
    <property type="term" value="C:radial spoke"/>
    <property type="evidence" value="ECO:0007669"/>
    <property type="project" value="InterPro"/>
</dbReference>
<keyword evidence="4" id="KW-0206">Cytoskeleton</keyword>
<evidence type="ECO:0000256" key="4">
    <source>
        <dbReference type="ARBA" id="ARBA00023212"/>
    </source>
</evidence>
<feature type="compositionally biased region" description="Acidic residues" evidence="6">
    <location>
        <begin position="652"/>
        <end position="669"/>
    </location>
</feature>
<dbReference type="CDD" id="cd22963">
    <property type="entry name" value="DD_CrRSP4-like"/>
    <property type="match status" value="1"/>
</dbReference>
<dbReference type="GO" id="GO:0060294">
    <property type="term" value="P:cilium movement involved in cell motility"/>
    <property type="evidence" value="ECO:0007669"/>
    <property type="project" value="InterPro"/>
</dbReference>
<evidence type="ECO:0000256" key="6">
    <source>
        <dbReference type="SAM" id="MobiDB-lite"/>
    </source>
</evidence>
<sequence length="669" mass="75020">MGDPPPDPEPPSQPTSSSRNSQVSERRRSRERTRPLVPEELQQIPLDAQILRGSQEVLSNQSNLRGWPQRASLTPNENLVFQAEDPYVNPGFSAEVQPQAYLSEGRLQASHNASLMLPQLQQGEGNLFQQLESAYQGPPADLPGQFTMYQRDDLPFSQGTQHGPYMRDDPTLQFSPSELGFMSFNMELPEPEPRELAVQNAKAYLLQTSVNSDLSLYEHLANLLTKILNQRPEDPLFLLESLNRTTQWEWFHPKLDTLRDDPEMQPTYEMAERQKALFGRSGTGLQPGSLCHLPPTPLQAETAVPNIMEKAFYFEQAGVGLSSDESFRVFMALKQLVEQQPIHTCRFWGKILGLSRSYLVAEATDVIPKPTWKPPPVIPKEDSRTGTNRYLYFVCNEPGRPWMRLPHVTPIQIVQARKIRKFFTGYLDAPVISYPPFPGNEANYLRAQIARISAATHISPLGFYQFGEEEGDEEEEGGAGRDSYEENPDFEGIPVLELVDSMANWVHHTQHILPQVRAGLQPPRPGRGWGGVGAGGCRPVSDLPGALCSPTEIMHMAPWTARLSCTLSPQYSVAVVRSNLWPGAYAYASGKKFENIYIGWGHKYSPENFNPSLPAPIQHEYPSGPDTIEMSDPTVEEEQALKAAQEQALAAAEEEEEDEEEDEDEDQDD</sequence>
<protein>
    <recommendedName>
        <fullName evidence="9">Radial spoke head protein 6-like protein A</fullName>
    </recommendedName>
</protein>
<evidence type="ECO:0000313" key="7">
    <source>
        <dbReference type="EMBL" id="MXQ97148.1"/>
    </source>
</evidence>
<keyword evidence="2" id="KW-0963">Cytoplasm</keyword>
<accession>A0A6B0S3S4</accession>
<dbReference type="EMBL" id="VBQZ03000181">
    <property type="protein sequence ID" value="MXQ97148.1"/>
    <property type="molecule type" value="Genomic_DNA"/>
</dbReference>
<dbReference type="InterPro" id="IPR006802">
    <property type="entry name" value="Radial_spoke"/>
</dbReference>
<feature type="compositionally biased region" description="Basic and acidic residues" evidence="6">
    <location>
        <begin position="24"/>
        <end position="34"/>
    </location>
</feature>
<keyword evidence="8" id="KW-1185">Reference proteome</keyword>
<evidence type="ECO:0000256" key="3">
    <source>
        <dbReference type="ARBA" id="ARBA00023069"/>
    </source>
</evidence>
<dbReference type="Pfam" id="PF04712">
    <property type="entry name" value="Radial_spoke"/>
    <property type="match status" value="3"/>
</dbReference>
<feature type="compositionally biased region" description="Pro residues" evidence="6">
    <location>
        <begin position="1"/>
        <end position="13"/>
    </location>
</feature>
<comment type="subcellular location">
    <subcellularLocation>
        <location evidence="1">Cytoplasm</location>
        <location evidence="1">Cytoskeleton</location>
        <location evidence="1">Cilium axoneme</location>
    </subcellularLocation>
</comment>
<name>A0A6B0S3S4_9CETA</name>